<evidence type="ECO:0000313" key="4">
    <source>
        <dbReference type="EMBL" id="GAA1514343.1"/>
    </source>
</evidence>
<dbReference type="SUPFAM" id="SSF51735">
    <property type="entry name" value="NAD(P)-binding Rossmann-fold domains"/>
    <property type="match status" value="1"/>
</dbReference>
<accession>A0ABP4L4D0</accession>
<comment type="caution">
    <text evidence="4">The sequence shown here is derived from an EMBL/GenBank/DDBJ whole genome shotgun (WGS) entry which is preliminary data.</text>
</comment>
<dbReference type="Gene3D" id="3.40.50.720">
    <property type="entry name" value="NAD(P)-binding Rossmann-like Domain"/>
    <property type="match status" value="1"/>
</dbReference>
<dbReference type="InterPro" id="IPR036291">
    <property type="entry name" value="NAD(P)-bd_dom_sf"/>
</dbReference>
<evidence type="ECO:0000313" key="5">
    <source>
        <dbReference type="Proteomes" id="UP001500363"/>
    </source>
</evidence>
<keyword evidence="5" id="KW-1185">Reference proteome</keyword>
<protein>
    <submittedName>
        <fullName evidence="4">SDR family oxidoreductase</fullName>
    </submittedName>
</protein>
<dbReference type="PROSITE" id="PS00061">
    <property type="entry name" value="ADH_SHORT"/>
    <property type="match status" value="1"/>
</dbReference>
<keyword evidence="2" id="KW-0560">Oxidoreductase</keyword>
<dbReference type="PRINTS" id="PR00080">
    <property type="entry name" value="SDRFAMILY"/>
</dbReference>
<organism evidence="4 5">
    <name type="scientific">Kribbella lupini</name>
    <dbReference type="NCBI Taxonomy" id="291602"/>
    <lineage>
        <taxon>Bacteria</taxon>
        <taxon>Bacillati</taxon>
        <taxon>Actinomycetota</taxon>
        <taxon>Actinomycetes</taxon>
        <taxon>Propionibacteriales</taxon>
        <taxon>Kribbellaceae</taxon>
        <taxon>Kribbella</taxon>
    </lineage>
</organism>
<feature type="region of interest" description="Disordered" evidence="3">
    <location>
        <begin position="1"/>
        <end position="24"/>
    </location>
</feature>
<proteinExistence type="inferred from homology"/>
<sequence length="290" mass="29426">MGSSVGVRGASVGSSAGVRGASVGSSVGVRGASVRGRDGGHILDRVMTEELAGQRALVTGATSGIGRAIARSLAAAGAEVVVTGRRAERGAETVELIEADGGRATFVPADLGILDDVERLAREAGEVGILVNNAGFYPMVPTTALPAAEYQLMYDVNLRSAYFLTAAIAPRMVAGSAIVNVSSTGAQIGMAIAAGYSGTKAALESMTRSWAVEFGPAGIRVNAVCAGMIRTDKLLELVPEEGLAQVSVPWPLGRPGTPEEIAEVVLFLASPRASYVTGAVLVADGGQTIS</sequence>
<comment type="similarity">
    <text evidence="1">Belongs to the short-chain dehydrogenases/reductases (SDR) family.</text>
</comment>
<evidence type="ECO:0000256" key="2">
    <source>
        <dbReference type="ARBA" id="ARBA00023002"/>
    </source>
</evidence>
<dbReference type="PRINTS" id="PR00081">
    <property type="entry name" value="GDHRDH"/>
</dbReference>
<evidence type="ECO:0000256" key="3">
    <source>
        <dbReference type="SAM" id="MobiDB-lite"/>
    </source>
</evidence>
<dbReference type="EMBL" id="BAAANC010000001">
    <property type="protein sequence ID" value="GAA1514343.1"/>
    <property type="molecule type" value="Genomic_DNA"/>
</dbReference>
<dbReference type="PANTHER" id="PTHR43639:SF1">
    <property type="entry name" value="SHORT-CHAIN DEHYDROGENASE_REDUCTASE FAMILY PROTEIN"/>
    <property type="match status" value="1"/>
</dbReference>
<dbReference type="Proteomes" id="UP001500363">
    <property type="component" value="Unassembled WGS sequence"/>
</dbReference>
<dbReference type="PANTHER" id="PTHR43639">
    <property type="entry name" value="OXIDOREDUCTASE, SHORT-CHAIN DEHYDROGENASE/REDUCTASE FAMILY (AFU_ORTHOLOGUE AFUA_5G02870)"/>
    <property type="match status" value="1"/>
</dbReference>
<dbReference type="InterPro" id="IPR002347">
    <property type="entry name" value="SDR_fam"/>
</dbReference>
<reference evidence="5" key="1">
    <citation type="journal article" date="2019" name="Int. J. Syst. Evol. Microbiol.">
        <title>The Global Catalogue of Microorganisms (GCM) 10K type strain sequencing project: providing services to taxonomists for standard genome sequencing and annotation.</title>
        <authorList>
            <consortium name="The Broad Institute Genomics Platform"/>
            <consortium name="The Broad Institute Genome Sequencing Center for Infectious Disease"/>
            <person name="Wu L."/>
            <person name="Ma J."/>
        </authorList>
    </citation>
    <scope>NUCLEOTIDE SEQUENCE [LARGE SCALE GENOMIC DNA]</scope>
    <source>
        <strain evidence="5">JCM 14303</strain>
    </source>
</reference>
<dbReference type="CDD" id="cd05233">
    <property type="entry name" value="SDR_c"/>
    <property type="match status" value="1"/>
</dbReference>
<gene>
    <name evidence="4" type="ORF">GCM10009741_10840</name>
</gene>
<dbReference type="Pfam" id="PF13561">
    <property type="entry name" value="adh_short_C2"/>
    <property type="match status" value="1"/>
</dbReference>
<evidence type="ECO:0000256" key="1">
    <source>
        <dbReference type="ARBA" id="ARBA00006484"/>
    </source>
</evidence>
<name>A0ABP4L4D0_9ACTN</name>
<dbReference type="InterPro" id="IPR020904">
    <property type="entry name" value="Sc_DH/Rdtase_CS"/>
</dbReference>